<name>A0A2C6KPU4_9APIC</name>
<reference evidence="2 3" key="1">
    <citation type="journal article" date="2017" name="Int. J. Parasitol.">
        <title>The genome of the protozoan parasite Cystoisospora suis and a reverse vaccinology approach to identify vaccine candidates.</title>
        <authorList>
            <person name="Palmieri N."/>
            <person name="Shrestha A."/>
            <person name="Ruttkowski B."/>
            <person name="Beck T."/>
            <person name="Vogl C."/>
            <person name="Tomley F."/>
            <person name="Blake D.P."/>
            <person name="Joachim A."/>
        </authorList>
    </citation>
    <scope>NUCLEOTIDE SEQUENCE [LARGE SCALE GENOMIC DNA]</scope>
    <source>
        <strain evidence="2 3">Wien I</strain>
    </source>
</reference>
<dbReference type="EMBL" id="MIGC01004111">
    <property type="protein sequence ID" value="PHJ18492.1"/>
    <property type="molecule type" value="Genomic_DNA"/>
</dbReference>
<evidence type="ECO:0000256" key="1">
    <source>
        <dbReference type="SAM" id="Phobius"/>
    </source>
</evidence>
<protein>
    <recommendedName>
        <fullName evidence="4">Transmembrane protein</fullName>
    </recommendedName>
</protein>
<dbReference type="AlphaFoldDB" id="A0A2C6KPU4"/>
<organism evidence="2 3">
    <name type="scientific">Cystoisospora suis</name>
    <dbReference type="NCBI Taxonomy" id="483139"/>
    <lineage>
        <taxon>Eukaryota</taxon>
        <taxon>Sar</taxon>
        <taxon>Alveolata</taxon>
        <taxon>Apicomplexa</taxon>
        <taxon>Conoidasida</taxon>
        <taxon>Coccidia</taxon>
        <taxon>Eucoccidiorida</taxon>
        <taxon>Eimeriorina</taxon>
        <taxon>Sarcocystidae</taxon>
        <taxon>Cystoisospora</taxon>
    </lineage>
</organism>
<comment type="caution">
    <text evidence="2">The sequence shown here is derived from an EMBL/GenBank/DDBJ whole genome shotgun (WGS) entry which is preliminary data.</text>
</comment>
<gene>
    <name evidence="2" type="ORF">CSUI_007681</name>
</gene>
<keyword evidence="1" id="KW-0812">Transmembrane</keyword>
<proteinExistence type="predicted"/>
<keyword evidence="1" id="KW-0472">Membrane</keyword>
<sequence length="118" mass="13087">MSRPVCLRSVCRHRITPELSTGTSFLAAVWILRRFSCFLACVLVVLPGLLLIPASSCLQRVLSTRRVRRPRPSVLVEVDPAHLCALFLSMCKLFFTLCSLFPFFASFGVCPPTSLSAL</sequence>
<evidence type="ECO:0000313" key="2">
    <source>
        <dbReference type="EMBL" id="PHJ18492.1"/>
    </source>
</evidence>
<keyword evidence="1" id="KW-1133">Transmembrane helix</keyword>
<evidence type="ECO:0008006" key="4">
    <source>
        <dbReference type="Google" id="ProtNLM"/>
    </source>
</evidence>
<dbReference type="VEuPathDB" id="ToxoDB:CSUI_007681"/>
<feature type="transmembrane region" description="Helical" evidence="1">
    <location>
        <begin position="83"/>
        <end position="105"/>
    </location>
</feature>
<evidence type="ECO:0000313" key="3">
    <source>
        <dbReference type="Proteomes" id="UP000221165"/>
    </source>
</evidence>
<dbReference type="GeneID" id="94431037"/>
<feature type="transmembrane region" description="Helical" evidence="1">
    <location>
        <begin position="31"/>
        <end position="62"/>
    </location>
</feature>
<dbReference type="RefSeq" id="XP_067920198.1">
    <property type="nucleotide sequence ID" value="XM_068067826.1"/>
</dbReference>
<keyword evidence="3" id="KW-1185">Reference proteome</keyword>
<dbReference type="Proteomes" id="UP000221165">
    <property type="component" value="Unassembled WGS sequence"/>
</dbReference>
<accession>A0A2C6KPU4</accession>